<keyword evidence="2" id="KW-1185">Reference proteome</keyword>
<protein>
    <submittedName>
        <fullName evidence="1">Uncharacterized protein</fullName>
    </submittedName>
</protein>
<dbReference type="AlphaFoldDB" id="A0A4Y2L8G5"/>
<sequence>MPGKSHSILLKATSGSFSHAFRFRPTSPVQEKGPEDLRSDRCRNGNSLKLKGNCVRRFVIPTVNFGAADYVDLIDWQALYVTPLTVLRHIGSHELLKMIQDDVPMDGWDFINFFHTRKQLSEL</sequence>
<comment type="caution">
    <text evidence="1">The sequence shown here is derived from an EMBL/GenBank/DDBJ whole genome shotgun (WGS) entry which is preliminary data.</text>
</comment>
<name>A0A4Y2L8G5_ARAVE</name>
<dbReference type="EMBL" id="BGPR01005528">
    <property type="protein sequence ID" value="GBN11001.1"/>
    <property type="molecule type" value="Genomic_DNA"/>
</dbReference>
<accession>A0A4Y2L8G5</accession>
<evidence type="ECO:0000313" key="1">
    <source>
        <dbReference type="EMBL" id="GBN11001.1"/>
    </source>
</evidence>
<proteinExistence type="predicted"/>
<organism evidence="1 2">
    <name type="scientific">Araneus ventricosus</name>
    <name type="common">Orbweaver spider</name>
    <name type="synonym">Epeira ventricosa</name>
    <dbReference type="NCBI Taxonomy" id="182803"/>
    <lineage>
        <taxon>Eukaryota</taxon>
        <taxon>Metazoa</taxon>
        <taxon>Ecdysozoa</taxon>
        <taxon>Arthropoda</taxon>
        <taxon>Chelicerata</taxon>
        <taxon>Arachnida</taxon>
        <taxon>Araneae</taxon>
        <taxon>Araneomorphae</taxon>
        <taxon>Entelegynae</taxon>
        <taxon>Araneoidea</taxon>
        <taxon>Araneidae</taxon>
        <taxon>Araneus</taxon>
    </lineage>
</organism>
<evidence type="ECO:0000313" key="2">
    <source>
        <dbReference type="Proteomes" id="UP000499080"/>
    </source>
</evidence>
<dbReference type="Proteomes" id="UP000499080">
    <property type="component" value="Unassembled WGS sequence"/>
</dbReference>
<gene>
    <name evidence="1" type="ORF">AVEN_111171_1</name>
</gene>
<reference evidence="1 2" key="1">
    <citation type="journal article" date="2019" name="Sci. Rep.">
        <title>Orb-weaving spider Araneus ventricosus genome elucidates the spidroin gene catalogue.</title>
        <authorList>
            <person name="Kono N."/>
            <person name="Nakamura H."/>
            <person name="Ohtoshi R."/>
            <person name="Moran D.A.P."/>
            <person name="Shinohara A."/>
            <person name="Yoshida Y."/>
            <person name="Fujiwara M."/>
            <person name="Mori M."/>
            <person name="Tomita M."/>
            <person name="Arakawa K."/>
        </authorList>
    </citation>
    <scope>NUCLEOTIDE SEQUENCE [LARGE SCALE GENOMIC DNA]</scope>
</reference>